<evidence type="ECO:0000313" key="3">
    <source>
        <dbReference type="EnsemblPlants" id="LPERR02G12190.1"/>
    </source>
</evidence>
<evidence type="ECO:0000256" key="1">
    <source>
        <dbReference type="SAM" id="MobiDB-lite"/>
    </source>
</evidence>
<dbReference type="HOGENOM" id="CLU_312011_0_0_1"/>
<dbReference type="PANTHER" id="PTHR33110">
    <property type="entry name" value="F-BOX/KELCH-REPEAT PROTEIN-RELATED"/>
    <property type="match status" value="1"/>
</dbReference>
<dbReference type="STRING" id="77586.A0A0D9VFI7"/>
<organism evidence="3 4">
    <name type="scientific">Leersia perrieri</name>
    <dbReference type="NCBI Taxonomy" id="77586"/>
    <lineage>
        <taxon>Eukaryota</taxon>
        <taxon>Viridiplantae</taxon>
        <taxon>Streptophyta</taxon>
        <taxon>Embryophyta</taxon>
        <taxon>Tracheophyta</taxon>
        <taxon>Spermatophyta</taxon>
        <taxon>Magnoliopsida</taxon>
        <taxon>Liliopsida</taxon>
        <taxon>Poales</taxon>
        <taxon>Poaceae</taxon>
        <taxon>BOP clade</taxon>
        <taxon>Oryzoideae</taxon>
        <taxon>Oryzeae</taxon>
        <taxon>Oryzinae</taxon>
        <taxon>Leersia</taxon>
    </lineage>
</organism>
<dbReference type="InterPro" id="IPR005174">
    <property type="entry name" value="KIB1-4_b-propeller"/>
</dbReference>
<feature type="region of interest" description="Disordered" evidence="1">
    <location>
        <begin position="753"/>
        <end position="775"/>
    </location>
</feature>
<keyword evidence="4" id="KW-1185">Reference proteome</keyword>
<evidence type="ECO:0000313" key="4">
    <source>
        <dbReference type="Proteomes" id="UP000032180"/>
    </source>
</evidence>
<reference evidence="3 4" key="1">
    <citation type="submission" date="2012-08" db="EMBL/GenBank/DDBJ databases">
        <title>Oryza genome evolution.</title>
        <authorList>
            <person name="Wing R.A."/>
        </authorList>
    </citation>
    <scope>NUCLEOTIDE SEQUENCE</scope>
</reference>
<dbReference type="EnsemblPlants" id="LPERR02G12190.1">
    <property type="protein sequence ID" value="LPERR02G12190.1"/>
    <property type="gene ID" value="LPERR02G12190"/>
</dbReference>
<accession>A0A0D9VFI7</accession>
<feature type="compositionally biased region" description="Pro residues" evidence="1">
    <location>
        <begin position="461"/>
        <end position="500"/>
    </location>
</feature>
<feature type="domain" description="KIB1-4 beta-propeller" evidence="2">
    <location>
        <begin position="578"/>
        <end position="863"/>
    </location>
</feature>
<reference evidence="3" key="3">
    <citation type="submission" date="2015-04" db="UniProtKB">
        <authorList>
            <consortium name="EnsemblPlants"/>
        </authorList>
    </citation>
    <scope>IDENTIFICATION</scope>
</reference>
<dbReference type="AlphaFoldDB" id="A0A0D9VFI7"/>
<proteinExistence type="predicted"/>
<feature type="region of interest" description="Disordered" evidence="1">
    <location>
        <begin position="448"/>
        <end position="502"/>
    </location>
</feature>
<dbReference type="PANTHER" id="PTHR33110:SF69">
    <property type="entry name" value="OS02G0318200 PROTEIN"/>
    <property type="match status" value="1"/>
</dbReference>
<name>A0A0D9VFI7_9ORYZ</name>
<sequence length="941" mass="104160">MADANQEDVDPNNNMAQMDPVSIAGIIRHLPCVVDYTMLTGVCRWWRFVARQHQPRPRELPWLLMPSTGAASNFCLADGEDEGHAHRRPGLPPDARGARFTGSVHGGWLAAAELPARLRTRGPALINLRTSDCVILARQLVYYRDFGGIYRGKMVFHAVALSSAPTEEGNANAPPKFAAAVVGAKSNIVFSNAGMDHWTPPMTRSNAKPAEWQELIPKRPIEDVTFYTGGTLGGGFYVLTDDENLVMYKPDKDVVDGKLTMPVVASYDFGDHRAATPEPDQLIARYLVESRGDLFMVVRFVSKEEGTVAFDVFKLDHQTGPVSGDCGPSAVGLRAIVQPASWTKLTGVKSLSGRKIFLRRCCSVAIDDKQNSAPLEIYFLDDSARLLGGRTDQPFPCGDTGMTSWFLNQEIVRCLTRDPPSDCSPWIWFFPYPDESPKINLLLRRSTRNRNSQTPPMADATPPPMADTIPPPPPPMADAPPPPPPPSPMVDAITPPPPPMADESNMAWAELPDESLAGIVRHLPCLVDHFMFAGVCTRWRFIAGQNLPRELPWLFIPSTTTASFFFCVICESTHQVPRIPDNARGARRFCGSFRGGWLAIAGFPIEIPGSHCAPALTRKIPALLNPCTGQRVDLPTGLRNNVPDVTTINLIHAIILSAEPSGPRPYCAAAIVSGKPNIAFWRPGMNNWTPPMLKWSAGIKQWQKLLSKDPIEDVTHFLSGQLGVGFYVLNSKEELLVYTPNPNGKPRELTMSSVQTFRTRRNPPQKEKSTASGSGSGEVLARYLVESRQQLLMVVRYVPTEKATVAFEVFRLEGKPTSLTWRKLSFDELADRTIFVGRGCSVAVELRSRCPLYIYFLDDSARFQFDAAGPFLCTDTGNCRLFDQHITRCLPRGPPSDCSPWIWFFLPENDALRKWSVMQTFREMAEKGLVNLDDCSVSIVT</sequence>
<reference evidence="4" key="2">
    <citation type="submission" date="2013-12" db="EMBL/GenBank/DDBJ databases">
        <authorList>
            <person name="Yu Y."/>
            <person name="Lee S."/>
            <person name="de Baynast K."/>
            <person name="Wissotski M."/>
            <person name="Liu L."/>
            <person name="Talag J."/>
            <person name="Goicoechea J."/>
            <person name="Angelova A."/>
            <person name="Jetty R."/>
            <person name="Kudrna D."/>
            <person name="Golser W."/>
            <person name="Rivera L."/>
            <person name="Zhang J."/>
            <person name="Wing R."/>
        </authorList>
    </citation>
    <scope>NUCLEOTIDE SEQUENCE</scope>
</reference>
<feature type="compositionally biased region" description="Low complexity" evidence="1">
    <location>
        <begin position="448"/>
        <end position="460"/>
    </location>
</feature>
<dbReference type="Gramene" id="LPERR02G12190.1">
    <property type="protein sequence ID" value="LPERR02G12190.1"/>
    <property type="gene ID" value="LPERR02G12190"/>
</dbReference>
<protein>
    <recommendedName>
        <fullName evidence="2">KIB1-4 beta-propeller domain-containing protein</fullName>
    </recommendedName>
</protein>
<dbReference type="Proteomes" id="UP000032180">
    <property type="component" value="Chromosome 2"/>
</dbReference>
<evidence type="ECO:0000259" key="2">
    <source>
        <dbReference type="Pfam" id="PF03478"/>
    </source>
</evidence>
<dbReference type="eggNOG" id="KOG3126">
    <property type="taxonomic scope" value="Eukaryota"/>
</dbReference>
<dbReference type="Gene3D" id="1.20.1280.50">
    <property type="match status" value="1"/>
</dbReference>
<feature type="domain" description="KIB1-4 beta-propeller" evidence="2">
    <location>
        <begin position="91"/>
        <end position="386"/>
    </location>
</feature>
<dbReference type="Pfam" id="PF03478">
    <property type="entry name" value="Beta-prop_KIB1-4"/>
    <property type="match status" value="2"/>
</dbReference>